<dbReference type="Proteomes" id="UP000663872">
    <property type="component" value="Unassembled WGS sequence"/>
</dbReference>
<dbReference type="Proteomes" id="UP000663869">
    <property type="component" value="Unassembled WGS sequence"/>
</dbReference>
<dbReference type="EMBL" id="CAJNYU010001606">
    <property type="protein sequence ID" value="CAF3452486.1"/>
    <property type="molecule type" value="Genomic_DNA"/>
</dbReference>
<dbReference type="AlphaFoldDB" id="A0A818DSH2"/>
<name>A0A818DSH2_9BILA</name>
<dbReference type="InterPro" id="IPR016181">
    <property type="entry name" value="Acyl_CoA_acyltransferase"/>
</dbReference>
<sequence>MTVNYMDSKPIFAIGTLKEFPQFKDYTSEFMNNAWPTFFGRFTGDEELYSILYTEWIEYQVVCFDPSKNKPLGYGFVVPIHYDGNLDKLPDGWNNAILQALDDYSSKKNPTALNGMAIIVDPDAQKQGISLEIIKKITDICRQHNFHSFIVNVRPILKHQYPLIPLEKYAHWTIPTGEPFDPWIRTHVRAGGEIAHVSSDAVVIKGTIDQWQTWTGLSFQDSGEYIVKGALVPITIDLENNIGIYREPNIWIIHTINPNSTSS</sequence>
<comment type="caution">
    <text evidence="1">The sequence shown here is derived from an EMBL/GenBank/DDBJ whole genome shotgun (WGS) entry which is preliminary data.</text>
</comment>
<proteinExistence type="predicted"/>
<protein>
    <recommendedName>
        <fullName evidence="4">N-acetyltransferase domain-containing protein</fullName>
    </recommendedName>
</protein>
<evidence type="ECO:0000313" key="3">
    <source>
        <dbReference type="Proteomes" id="UP000663869"/>
    </source>
</evidence>
<reference evidence="1" key="1">
    <citation type="submission" date="2021-02" db="EMBL/GenBank/DDBJ databases">
        <authorList>
            <person name="Nowell W R."/>
        </authorList>
    </citation>
    <scope>NUCLEOTIDE SEQUENCE</scope>
</reference>
<evidence type="ECO:0000313" key="1">
    <source>
        <dbReference type="EMBL" id="CAF3452486.1"/>
    </source>
</evidence>
<accession>A0A818DSH2</accession>
<dbReference type="Gene3D" id="3.40.630.30">
    <property type="match status" value="1"/>
</dbReference>
<evidence type="ECO:0000313" key="2">
    <source>
        <dbReference type="EMBL" id="CAF3475145.1"/>
    </source>
</evidence>
<organism evidence="1 3">
    <name type="scientific">Rotaria socialis</name>
    <dbReference type="NCBI Taxonomy" id="392032"/>
    <lineage>
        <taxon>Eukaryota</taxon>
        <taxon>Metazoa</taxon>
        <taxon>Spiralia</taxon>
        <taxon>Gnathifera</taxon>
        <taxon>Rotifera</taxon>
        <taxon>Eurotatoria</taxon>
        <taxon>Bdelloidea</taxon>
        <taxon>Philodinida</taxon>
        <taxon>Philodinidae</taxon>
        <taxon>Rotaria</taxon>
    </lineage>
</organism>
<evidence type="ECO:0008006" key="4">
    <source>
        <dbReference type="Google" id="ProtNLM"/>
    </source>
</evidence>
<dbReference type="SUPFAM" id="SSF55729">
    <property type="entry name" value="Acyl-CoA N-acyltransferases (Nat)"/>
    <property type="match status" value="1"/>
</dbReference>
<gene>
    <name evidence="1" type="ORF">FME351_LOCUS13489</name>
    <name evidence="2" type="ORF">GRG538_LOCUS15950</name>
</gene>
<dbReference type="EMBL" id="CAJNYT010002534">
    <property type="protein sequence ID" value="CAF3475145.1"/>
    <property type="molecule type" value="Genomic_DNA"/>
</dbReference>